<organism evidence="2 3">
    <name type="scientific">Candidatus Falkowbacteria bacterium RIFCSPHIGHO2_02_FULL_45_15</name>
    <dbReference type="NCBI Taxonomy" id="1797987"/>
    <lineage>
        <taxon>Bacteria</taxon>
        <taxon>Candidatus Falkowiibacteriota</taxon>
    </lineage>
</organism>
<evidence type="ECO:0000259" key="1">
    <source>
        <dbReference type="Pfam" id="PF05523"/>
    </source>
</evidence>
<dbReference type="InterPro" id="IPR014710">
    <property type="entry name" value="RmlC-like_jellyroll"/>
</dbReference>
<dbReference type="CDD" id="cd20292">
    <property type="entry name" value="cupin_QdtA-like"/>
    <property type="match status" value="1"/>
</dbReference>
<evidence type="ECO:0000313" key="2">
    <source>
        <dbReference type="EMBL" id="OGF14635.1"/>
    </source>
</evidence>
<dbReference type="Proteomes" id="UP000177691">
    <property type="component" value="Unassembled WGS sequence"/>
</dbReference>
<sequence length="142" mass="16713">MVKKIKVKNASIIKLQFFNDFPDGNLVIGEEKKSVPFPIKRFYFINSLFNKKAIRGLHAHKKLQQIILCINGSFELHLDDGQTKQKILMNDPYTGVYLRAAVWRVMKKFSSDCVILVVASDYYRESDYIRDYQHFLKYIKND</sequence>
<name>A0A1F5RJR4_9BACT</name>
<protein>
    <submittedName>
        <fullName evidence="2">Fatty-acid oxidation protein subunit alpha</fullName>
    </submittedName>
</protein>
<feature type="domain" description="Sugar 3,4-ketoisomerase QdtA cupin" evidence="1">
    <location>
        <begin position="9"/>
        <end position="139"/>
    </location>
</feature>
<proteinExistence type="predicted"/>
<comment type="caution">
    <text evidence="2">The sequence shown here is derived from an EMBL/GenBank/DDBJ whole genome shotgun (WGS) entry which is preliminary data.</text>
</comment>
<dbReference type="Gene3D" id="2.60.120.10">
    <property type="entry name" value="Jelly Rolls"/>
    <property type="match status" value="1"/>
</dbReference>
<dbReference type="InterPro" id="IPR008894">
    <property type="entry name" value="QdtA_cupin_dom"/>
</dbReference>
<evidence type="ECO:0000313" key="3">
    <source>
        <dbReference type="Proteomes" id="UP000177691"/>
    </source>
</evidence>
<dbReference type="AlphaFoldDB" id="A0A1F5RJR4"/>
<dbReference type="InterPro" id="IPR011051">
    <property type="entry name" value="RmlC_Cupin_sf"/>
</dbReference>
<reference evidence="2 3" key="1">
    <citation type="journal article" date="2016" name="Nat. Commun.">
        <title>Thousands of microbial genomes shed light on interconnected biogeochemical processes in an aquifer system.</title>
        <authorList>
            <person name="Anantharaman K."/>
            <person name="Brown C.T."/>
            <person name="Hug L.A."/>
            <person name="Sharon I."/>
            <person name="Castelle C.J."/>
            <person name="Probst A.J."/>
            <person name="Thomas B.C."/>
            <person name="Singh A."/>
            <person name="Wilkins M.J."/>
            <person name="Karaoz U."/>
            <person name="Brodie E.L."/>
            <person name="Williams K.H."/>
            <person name="Hubbard S.S."/>
            <person name="Banfield J.F."/>
        </authorList>
    </citation>
    <scope>NUCLEOTIDE SEQUENCE [LARGE SCALE GENOMIC DNA]</scope>
</reference>
<dbReference type="Pfam" id="PF05523">
    <property type="entry name" value="FdtA"/>
    <property type="match status" value="1"/>
</dbReference>
<accession>A0A1F5RJR4</accession>
<dbReference type="SUPFAM" id="SSF51182">
    <property type="entry name" value="RmlC-like cupins"/>
    <property type="match status" value="1"/>
</dbReference>
<gene>
    <name evidence="2" type="ORF">A3D54_01690</name>
</gene>
<dbReference type="EMBL" id="MFFU01000062">
    <property type="protein sequence ID" value="OGF14635.1"/>
    <property type="molecule type" value="Genomic_DNA"/>
</dbReference>